<organism evidence="3 4">
    <name type="scientific">Piptocephalis cylindrospora</name>
    <dbReference type="NCBI Taxonomy" id="1907219"/>
    <lineage>
        <taxon>Eukaryota</taxon>
        <taxon>Fungi</taxon>
        <taxon>Fungi incertae sedis</taxon>
        <taxon>Zoopagomycota</taxon>
        <taxon>Zoopagomycotina</taxon>
        <taxon>Zoopagomycetes</taxon>
        <taxon>Zoopagales</taxon>
        <taxon>Piptocephalidaceae</taxon>
        <taxon>Piptocephalis</taxon>
    </lineage>
</organism>
<dbReference type="InterPro" id="IPR010987">
    <property type="entry name" value="Glutathione-S-Trfase_C-like"/>
</dbReference>
<dbReference type="SFLD" id="SFLDG00358">
    <property type="entry name" value="Main_(cytGST)"/>
    <property type="match status" value="1"/>
</dbReference>
<feature type="domain" description="GST C-terminal" evidence="2">
    <location>
        <begin position="92"/>
        <end position="223"/>
    </location>
</feature>
<dbReference type="Pfam" id="PF13410">
    <property type="entry name" value="GST_C_2"/>
    <property type="match status" value="1"/>
</dbReference>
<dbReference type="AlphaFoldDB" id="A0A4V1IYG6"/>
<feature type="domain" description="GST N-terminal" evidence="1">
    <location>
        <begin position="4"/>
        <end position="89"/>
    </location>
</feature>
<sequence>MTISQYTLYSYSTSPLSQAIHLTLELSKLPYRTVQIDLKDKPEWFVKEVSSEGKVPVLKLGKHEDQQAICLPESKAIARYIADVSGKLIPQDPLERAQIEVFGLRYAEKVMKNTYVFFAGAGNEEKEKATQGFKEGLAHIEGLLQNQSSKGPYFLGEELSLADTMAAPHLAINLAIMGPIHKVEIQMDKYPRISTWIQAMRNVPGWSTAVTDDATTIKNITAIMQARREANQAPTKA</sequence>
<dbReference type="Proteomes" id="UP000267251">
    <property type="component" value="Unassembled WGS sequence"/>
</dbReference>
<dbReference type="InterPro" id="IPR036249">
    <property type="entry name" value="Thioredoxin-like_sf"/>
</dbReference>
<dbReference type="PANTHER" id="PTHR43968">
    <property type="match status" value="1"/>
</dbReference>
<dbReference type="InterPro" id="IPR040079">
    <property type="entry name" value="Glutathione_S-Trfase"/>
</dbReference>
<evidence type="ECO:0000259" key="2">
    <source>
        <dbReference type="PROSITE" id="PS50405"/>
    </source>
</evidence>
<keyword evidence="3" id="KW-0808">Transferase</keyword>
<name>A0A4V1IYG6_9FUNG</name>
<dbReference type="Gene3D" id="1.20.1050.10">
    <property type="match status" value="1"/>
</dbReference>
<dbReference type="Gene3D" id="3.40.30.10">
    <property type="entry name" value="Glutaredoxin"/>
    <property type="match status" value="1"/>
</dbReference>
<protein>
    <submittedName>
        <fullName evidence="3">Glutathione S-transferase</fullName>
    </submittedName>
</protein>
<dbReference type="SUPFAM" id="SSF52833">
    <property type="entry name" value="Thioredoxin-like"/>
    <property type="match status" value="1"/>
</dbReference>
<keyword evidence="4" id="KW-1185">Reference proteome</keyword>
<dbReference type="CDD" id="cd00570">
    <property type="entry name" value="GST_N_family"/>
    <property type="match status" value="1"/>
</dbReference>
<dbReference type="PANTHER" id="PTHR43968:SF6">
    <property type="entry name" value="GLUTATHIONE S-TRANSFERASE OMEGA"/>
    <property type="match status" value="1"/>
</dbReference>
<dbReference type="InterPro" id="IPR050983">
    <property type="entry name" value="GST_Omega/HSP26"/>
</dbReference>
<evidence type="ECO:0000259" key="1">
    <source>
        <dbReference type="PROSITE" id="PS50404"/>
    </source>
</evidence>
<dbReference type="PROSITE" id="PS50405">
    <property type="entry name" value="GST_CTER"/>
    <property type="match status" value="1"/>
</dbReference>
<dbReference type="OrthoDB" id="202840at2759"/>
<dbReference type="InterPro" id="IPR004045">
    <property type="entry name" value="Glutathione_S-Trfase_N"/>
</dbReference>
<gene>
    <name evidence="3" type="ORF">BJ684DRAFT_15181</name>
</gene>
<evidence type="ECO:0000313" key="3">
    <source>
        <dbReference type="EMBL" id="RKP14489.1"/>
    </source>
</evidence>
<evidence type="ECO:0000313" key="4">
    <source>
        <dbReference type="Proteomes" id="UP000267251"/>
    </source>
</evidence>
<proteinExistence type="predicted"/>
<accession>A0A4V1IYG6</accession>
<dbReference type="SFLD" id="SFLDS00019">
    <property type="entry name" value="Glutathione_Transferase_(cytos"/>
    <property type="match status" value="1"/>
</dbReference>
<reference evidence="4" key="1">
    <citation type="journal article" date="2018" name="Nat. Microbiol.">
        <title>Leveraging single-cell genomics to expand the fungal tree of life.</title>
        <authorList>
            <person name="Ahrendt S.R."/>
            <person name="Quandt C.A."/>
            <person name="Ciobanu D."/>
            <person name="Clum A."/>
            <person name="Salamov A."/>
            <person name="Andreopoulos B."/>
            <person name="Cheng J.F."/>
            <person name="Woyke T."/>
            <person name="Pelin A."/>
            <person name="Henrissat B."/>
            <person name="Reynolds N.K."/>
            <person name="Benny G.L."/>
            <person name="Smith M.E."/>
            <person name="James T.Y."/>
            <person name="Grigoriev I.V."/>
        </authorList>
    </citation>
    <scope>NUCLEOTIDE SEQUENCE [LARGE SCALE GENOMIC DNA]</scope>
</reference>
<dbReference type="GO" id="GO:0005737">
    <property type="term" value="C:cytoplasm"/>
    <property type="evidence" value="ECO:0007669"/>
    <property type="project" value="TreeGrafter"/>
</dbReference>
<dbReference type="SUPFAM" id="SSF47616">
    <property type="entry name" value="GST C-terminal domain-like"/>
    <property type="match status" value="1"/>
</dbReference>
<dbReference type="GO" id="GO:0016740">
    <property type="term" value="F:transferase activity"/>
    <property type="evidence" value="ECO:0007669"/>
    <property type="project" value="UniProtKB-KW"/>
</dbReference>
<dbReference type="InterPro" id="IPR036282">
    <property type="entry name" value="Glutathione-S-Trfase_C_sf"/>
</dbReference>
<dbReference type="Pfam" id="PF13417">
    <property type="entry name" value="GST_N_3"/>
    <property type="match status" value="1"/>
</dbReference>
<dbReference type="PROSITE" id="PS50404">
    <property type="entry name" value="GST_NTER"/>
    <property type="match status" value="1"/>
</dbReference>
<dbReference type="CDD" id="cd00299">
    <property type="entry name" value="GST_C_family"/>
    <property type="match status" value="1"/>
</dbReference>
<dbReference type="EMBL" id="KZ987827">
    <property type="protein sequence ID" value="RKP14489.1"/>
    <property type="molecule type" value="Genomic_DNA"/>
</dbReference>